<dbReference type="Proteomes" id="UP000016702">
    <property type="component" value="Chromosome"/>
</dbReference>
<protein>
    <submittedName>
        <fullName evidence="1">Uncharacterized protein</fullName>
    </submittedName>
</protein>
<name>A0ABM7ELW2_PSEPU</name>
<organism evidence="1 2">
    <name type="scientific">Pseudomonas putida NBRC 14164</name>
    <dbReference type="NCBI Taxonomy" id="1211579"/>
    <lineage>
        <taxon>Bacteria</taxon>
        <taxon>Pseudomonadati</taxon>
        <taxon>Pseudomonadota</taxon>
        <taxon>Gammaproteobacteria</taxon>
        <taxon>Pseudomonadales</taxon>
        <taxon>Pseudomonadaceae</taxon>
        <taxon>Pseudomonas</taxon>
    </lineage>
</organism>
<reference evidence="1 2" key="1">
    <citation type="journal article" date="2014" name="Genome Announc.">
        <title>The Complete Genome Sequence of Pseudomonas putida NBRC 14164T Confirms High Intraspecies Variation.</title>
        <authorList>
            <person name="Ohji S."/>
            <person name="Yamazoe A."/>
            <person name="Hosoyama A."/>
            <person name="Tsuchikane K."/>
            <person name="Ezaki T."/>
            <person name="Fujita N."/>
        </authorList>
    </citation>
    <scope>NUCLEOTIDE SEQUENCE [LARGE SCALE GENOMIC DNA]</scope>
    <source>
        <strain evidence="1 2">NBRC 14164</strain>
    </source>
</reference>
<gene>
    <name evidence="1" type="ORF">PP4_48010</name>
</gene>
<keyword evidence="2" id="KW-1185">Reference proteome</keyword>
<accession>A0ABM7ELW2</accession>
<dbReference type="GeneID" id="45526281"/>
<evidence type="ECO:0000313" key="1">
    <source>
        <dbReference type="EMBL" id="BAN56654.1"/>
    </source>
</evidence>
<proteinExistence type="predicted"/>
<dbReference type="RefSeq" id="WP_016501739.1">
    <property type="nucleotide sequence ID" value="NC_021505.1"/>
</dbReference>
<dbReference type="EMBL" id="AP013070">
    <property type="protein sequence ID" value="BAN56654.1"/>
    <property type="molecule type" value="Genomic_DNA"/>
</dbReference>
<sequence>MALGRIFRAERELRADDRRKRYEISDEELTMEIALGLPGEDRLSAIVTAAGMLRQVRTINDGGTPVADAVDAIMARRRGNQPDDPLIC</sequence>
<evidence type="ECO:0000313" key="2">
    <source>
        <dbReference type="Proteomes" id="UP000016702"/>
    </source>
</evidence>